<gene>
    <name evidence="2" type="ORF">TNIN_94351</name>
</gene>
<evidence type="ECO:0000313" key="2">
    <source>
        <dbReference type="EMBL" id="GFY58177.1"/>
    </source>
</evidence>
<dbReference type="EMBL" id="BMAV01011943">
    <property type="protein sequence ID" value="GFY58177.1"/>
    <property type="molecule type" value="Genomic_DNA"/>
</dbReference>
<accession>A0A8X6XQ92</accession>
<keyword evidence="3" id="KW-1185">Reference proteome</keyword>
<reference evidence="2" key="1">
    <citation type="submission" date="2020-08" db="EMBL/GenBank/DDBJ databases">
        <title>Multicomponent nature underlies the extraordinary mechanical properties of spider dragline silk.</title>
        <authorList>
            <person name="Kono N."/>
            <person name="Nakamura H."/>
            <person name="Mori M."/>
            <person name="Yoshida Y."/>
            <person name="Ohtoshi R."/>
            <person name="Malay A.D."/>
            <person name="Moran D.A.P."/>
            <person name="Tomita M."/>
            <person name="Numata K."/>
            <person name="Arakawa K."/>
        </authorList>
    </citation>
    <scope>NUCLEOTIDE SEQUENCE</scope>
</reference>
<feature type="region of interest" description="Disordered" evidence="1">
    <location>
        <begin position="92"/>
        <end position="114"/>
    </location>
</feature>
<protein>
    <submittedName>
        <fullName evidence="2">Uncharacterized protein</fullName>
    </submittedName>
</protein>
<name>A0A8X6XQ92_9ARAC</name>
<evidence type="ECO:0000256" key="1">
    <source>
        <dbReference type="SAM" id="MobiDB-lite"/>
    </source>
</evidence>
<comment type="caution">
    <text evidence="2">The sequence shown here is derived from an EMBL/GenBank/DDBJ whole genome shotgun (WGS) entry which is preliminary data.</text>
</comment>
<evidence type="ECO:0000313" key="3">
    <source>
        <dbReference type="Proteomes" id="UP000886998"/>
    </source>
</evidence>
<proteinExistence type="predicted"/>
<dbReference type="AlphaFoldDB" id="A0A8X6XQ92"/>
<feature type="region of interest" description="Disordered" evidence="1">
    <location>
        <begin position="68"/>
        <end position="87"/>
    </location>
</feature>
<feature type="compositionally biased region" description="Polar residues" evidence="1">
    <location>
        <begin position="101"/>
        <end position="114"/>
    </location>
</feature>
<organism evidence="2 3">
    <name type="scientific">Trichonephila inaurata madagascariensis</name>
    <dbReference type="NCBI Taxonomy" id="2747483"/>
    <lineage>
        <taxon>Eukaryota</taxon>
        <taxon>Metazoa</taxon>
        <taxon>Ecdysozoa</taxon>
        <taxon>Arthropoda</taxon>
        <taxon>Chelicerata</taxon>
        <taxon>Arachnida</taxon>
        <taxon>Araneae</taxon>
        <taxon>Araneomorphae</taxon>
        <taxon>Entelegynae</taxon>
        <taxon>Araneoidea</taxon>
        <taxon>Nephilidae</taxon>
        <taxon>Trichonephila</taxon>
        <taxon>Trichonephila inaurata</taxon>
    </lineage>
</organism>
<sequence>MRRVLGTYGSSYNVGRQEWDSRRKLPDRRINGNWSDISVVHRRMDVRVVNKDSNGFRYRGGEGNRRNSKEFKLLSGRYDGDNQSQYEENSRIRNGALGSSPVDQPSTVRAHTVF</sequence>
<dbReference type="Proteomes" id="UP000886998">
    <property type="component" value="Unassembled WGS sequence"/>
</dbReference>